<dbReference type="GO" id="GO:0071949">
    <property type="term" value="F:FAD binding"/>
    <property type="evidence" value="ECO:0007669"/>
    <property type="project" value="InterPro"/>
</dbReference>
<evidence type="ECO:0000259" key="2">
    <source>
        <dbReference type="PROSITE" id="PS51387"/>
    </source>
</evidence>
<feature type="domain" description="FAD-binding PCMH-type" evidence="2">
    <location>
        <begin position="11"/>
        <end position="173"/>
    </location>
</feature>
<evidence type="ECO:0000313" key="4">
    <source>
        <dbReference type="Proteomes" id="UP000636458"/>
    </source>
</evidence>
<keyword evidence="4" id="KW-1185">Reference proteome</keyword>
<dbReference type="InterPro" id="IPR036318">
    <property type="entry name" value="FAD-bd_PCMH-like_sf"/>
</dbReference>
<dbReference type="GO" id="GO:0080049">
    <property type="term" value="F:L-gulono-1,4-lactone dehydrogenase activity"/>
    <property type="evidence" value="ECO:0007669"/>
    <property type="project" value="TreeGrafter"/>
</dbReference>
<dbReference type="Gene3D" id="3.30.70.2530">
    <property type="match status" value="1"/>
</dbReference>
<dbReference type="InterPro" id="IPR016169">
    <property type="entry name" value="FAD-bd_PCMH_sub2"/>
</dbReference>
<proteinExistence type="predicted"/>
<dbReference type="InterPro" id="IPR016166">
    <property type="entry name" value="FAD-bd_PCMH"/>
</dbReference>
<dbReference type="Proteomes" id="UP000636458">
    <property type="component" value="Unassembled WGS sequence"/>
</dbReference>
<dbReference type="EMBL" id="JAEPES010000004">
    <property type="protein sequence ID" value="MBK4348449.1"/>
    <property type="molecule type" value="Genomic_DNA"/>
</dbReference>
<dbReference type="InterPro" id="IPR007173">
    <property type="entry name" value="ALO_C"/>
</dbReference>
<dbReference type="Gene3D" id="1.10.45.10">
    <property type="entry name" value="Vanillyl-alcohol Oxidase, Chain A, domain 4"/>
    <property type="match status" value="1"/>
</dbReference>
<dbReference type="SUPFAM" id="SSF56176">
    <property type="entry name" value="FAD-binding/transporter-associated domain-like"/>
    <property type="match status" value="1"/>
</dbReference>
<dbReference type="InterPro" id="IPR010031">
    <property type="entry name" value="FAD_lactone_oxidase-like"/>
</dbReference>
<evidence type="ECO:0000313" key="3">
    <source>
        <dbReference type="EMBL" id="MBK4348449.1"/>
    </source>
</evidence>
<dbReference type="Pfam" id="PF01565">
    <property type="entry name" value="FAD_binding_4"/>
    <property type="match status" value="1"/>
</dbReference>
<dbReference type="Pfam" id="PF04030">
    <property type="entry name" value="ALO"/>
    <property type="match status" value="1"/>
</dbReference>
<dbReference type="PROSITE" id="PS51387">
    <property type="entry name" value="FAD_PCMH"/>
    <property type="match status" value="1"/>
</dbReference>
<dbReference type="AlphaFoldDB" id="A0A934SUU5"/>
<organism evidence="3 4">
    <name type="scientific">Lacisediminihabitans changchengi</name>
    <dbReference type="NCBI Taxonomy" id="2787634"/>
    <lineage>
        <taxon>Bacteria</taxon>
        <taxon>Bacillati</taxon>
        <taxon>Actinomycetota</taxon>
        <taxon>Actinomycetes</taxon>
        <taxon>Micrococcales</taxon>
        <taxon>Microbacteriaceae</taxon>
        <taxon>Lacisediminihabitans</taxon>
    </lineage>
</organism>
<sequence>MGRRTNWSGNYEYQARGYFEPSSVDELQQLVLNHHRIRAVGTGHSFNEIADASEARISLRRIPTETVIDGDTVTVGSAIRYGDLAATLQDAGRALNNLASLPHISVAGAVATGTHGSGVRVGNLASAVVGLELLRSDGELVTLDPSHPDFAGAVVNVGALGIVTRLSLATEPTYDVAQVVFLGFPWAEVTENFDEIMASAYSVSMFTDWRDAGVQQVWTKSRDGAVAELLGHAPAEGRQHPILGNPADFATEQGGIVGPWNERLAHFRFEFTPSNGDEIQSEYLIGREHAEAAIDALRAVAPKFADHLLVSEIRTIAADELWLSSAYGRDSVAFHFTWKLDQQAVEAAVLVLEEALAPFDARPHWGKVFHHAPPYPRGSDFVGLMERYDVTGKFRSPLLDRALGRELSS</sequence>
<dbReference type="PANTHER" id="PTHR43762:SF1">
    <property type="entry name" value="D-ARABINONO-1,4-LACTONE OXIDASE"/>
    <property type="match status" value="1"/>
</dbReference>
<protein>
    <submittedName>
        <fullName evidence="3">FAD-binding protein</fullName>
    </submittedName>
</protein>
<dbReference type="RefSeq" id="WP_200556654.1">
    <property type="nucleotide sequence ID" value="NZ_JAEPES010000004.1"/>
</dbReference>
<dbReference type="Gene3D" id="3.30.465.10">
    <property type="match status" value="1"/>
</dbReference>
<dbReference type="PANTHER" id="PTHR43762">
    <property type="entry name" value="L-GULONOLACTONE OXIDASE"/>
    <property type="match status" value="1"/>
</dbReference>
<gene>
    <name evidence="3" type="ORF">IV501_12450</name>
</gene>
<dbReference type="GO" id="GO:0003885">
    <property type="term" value="F:D-arabinono-1,4-lactone oxidase activity"/>
    <property type="evidence" value="ECO:0007669"/>
    <property type="project" value="InterPro"/>
</dbReference>
<accession>A0A934SUU5</accession>
<dbReference type="InterPro" id="IPR016167">
    <property type="entry name" value="FAD-bd_PCMH_sub1"/>
</dbReference>
<dbReference type="GO" id="GO:0016020">
    <property type="term" value="C:membrane"/>
    <property type="evidence" value="ECO:0007669"/>
    <property type="project" value="InterPro"/>
</dbReference>
<keyword evidence="1" id="KW-0560">Oxidoreductase</keyword>
<reference evidence="3" key="1">
    <citation type="submission" date="2021-01" db="EMBL/GenBank/DDBJ databases">
        <title>Lacisediminihabitans sp. nov. strain G11-30, isolated from Antarctic Soil.</title>
        <authorList>
            <person name="Li J."/>
        </authorList>
    </citation>
    <scope>NUCLEOTIDE SEQUENCE</scope>
    <source>
        <strain evidence="3">G11-30</strain>
    </source>
</reference>
<dbReference type="InterPro" id="IPR016171">
    <property type="entry name" value="Vanillyl_alc_oxidase_C-sub2"/>
</dbReference>
<dbReference type="Gene3D" id="3.30.70.2520">
    <property type="match status" value="1"/>
</dbReference>
<dbReference type="Gene3D" id="3.30.43.10">
    <property type="entry name" value="Uridine Diphospho-n-acetylenolpyruvylglucosamine Reductase, domain 2"/>
    <property type="match status" value="1"/>
</dbReference>
<dbReference type="InterPro" id="IPR006094">
    <property type="entry name" value="Oxid_FAD_bind_N"/>
</dbReference>
<evidence type="ECO:0000256" key="1">
    <source>
        <dbReference type="ARBA" id="ARBA00023002"/>
    </source>
</evidence>
<comment type="caution">
    <text evidence="3">The sequence shown here is derived from an EMBL/GenBank/DDBJ whole genome shotgun (WGS) entry which is preliminary data.</text>
</comment>
<name>A0A934SUU5_9MICO</name>